<dbReference type="AlphaFoldDB" id="R4KL88"/>
<protein>
    <submittedName>
        <fullName evidence="1">Spo0E like sporulation regulatory protein</fullName>
    </submittedName>
</protein>
<dbReference type="RefSeq" id="WP_006521530.1">
    <property type="nucleotide sequence ID" value="NC_021184.1"/>
</dbReference>
<dbReference type="HOGENOM" id="CLU_3117104_0_0_9"/>
<evidence type="ECO:0000313" key="2">
    <source>
        <dbReference type="Proteomes" id="UP000013520"/>
    </source>
</evidence>
<gene>
    <name evidence="1" type="ORF">Desgi_4169</name>
</gene>
<dbReference type="KEGG" id="dgi:Desgi_4169"/>
<sequence>MSREEIIAEIERLRARMYDLVDAGANYDDLILASQELDRYIVMYHIAARF</sequence>
<dbReference type="InterPro" id="IPR018540">
    <property type="entry name" value="Spo0E-like"/>
</dbReference>
<dbReference type="Pfam" id="PF09388">
    <property type="entry name" value="SpoOE-like"/>
    <property type="match status" value="1"/>
</dbReference>
<organism evidence="1 2">
    <name type="scientific">Desulfoscipio gibsoniae DSM 7213</name>
    <dbReference type="NCBI Taxonomy" id="767817"/>
    <lineage>
        <taxon>Bacteria</taxon>
        <taxon>Bacillati</taxon>
        <taxon>Bacillota</taxon>
        <taxon>Clostridia</taxon>
        <taxon>Eubacteriales</taxon>
        <taxon>Desulfallaceae</taxon>
        <taxon>Desulfoscipio</taxon>
    </lineage>
</organism>
<keyword evidence="2" id="KW-1185">Reference proteome</keyword>
<dbReference type="EMBL" id="CP003273">
    <property type="protein sequence ID" value="AGL03424.1"/>
    <property type="molecule type" value="Genomic_DNA"/>
</dbReference>
<dbReference type="InterPro" id="IPR036638">
    <property type="entry name" value="HLH_DNA-bd_sf"/>
</dbReference>
<name>R4KL88_9FIRM</name>
<dbReference type="GO" id="GO:0046983">
    <property type="term" value="F:protein dimerization activity"/>
    <property type="evidence" value="ECO:0007669"/>
    <property type="project" value="InterPro"/>
</dbReference>
<dbReference type="InterPro" id="IPR037208">
    <property type="entry name" value="Spo0E-like_sf"/>
</dbReference>
<dbReference type="GO" id="GO:0043937">
    <property type="term" value="P:regulation of sporulation"/>
    <property type="evidence" value="ECO:0007669"/>
    <property type="project" value="InterPro"/>
</dbReference>
<accession>R4KL88</accession>
<dbReference type="SUPFAM" id="SSF140500">
    <property type="entry name" value="BAS1536-like"/>
    <property type="match status" value="1"/>
</dbReference>
<dbReference type="Gene3D" id="4.10.280.10">
    <property type="entry name" value="Helix-loop-helix DNA-binding domain"/>
    <property type="match status" value="1"/>
</dbReference>
<proteinExistence type="predicted"/>
<dbReference type="Proteomes" id="UP000013520">
    <property type="component" value="Chromosome"/>
</dbReference>
<evidence type="ECO:0000313" key="1">
    <source>
        <dbReference type="EMBL" id="AGL03424.1"/>
    </source>
</evidence>
<reference evidence="1 2" key="1">
    <citation type="submission" date="2012-01" db="EMBL/GenBank/DDBJ databases">
        <title>Complete sequence of Desulfotomaculum gibsoniae DSM 7213.</title>
        <authorList>
            <consortium name="US DOE Joint Genome Institute"/>
            <person name="Lucas S."/>
            <person name="Han J."/>
            <person name="Lapidus A."/>
            <person name="Cheng J.-F."/>
            <person name="Goodwin L."/>
            <person name="Pitluck S."/>
            <person name="Peters L."/>
            <person name="Ovchinnikova G."/>
            <person name="Teshima H."/>
            <person name="Detter J.C."/>
            <person name="Han C."/>
            <person name="Tapia R."/>
            <person name="Land M."/>
            <person name="Hauser L."/>
            <person name="Kyrpides N."/>
            <person name="Ivanova N."/>
            <person name="Pagani I."/>
            <person name="Parshina S."/>
            <person name="Plugge C."/>
            <person name="Muyzer G."/>
            <person name="Kuever J."/>
            <person name="Ivanova A."/>
            <person name="Nazina T."/>
            <person name="Klenk H.-P."/>
            <person name="Brambilla E."/>
            <person name="Spring S."/>
            <person name="Stams A.F."/>
            <person name="Woyke T."/>
        </authorList>
    </citation>
    <scope>NUCLEOTIDE SEQUENCE [LARGE SCALE GENOMIC DNA]</scope>
    <source>
        <strain evidence="1 2">DSM 7213</strain>
    </source>
</reference>